<dbReference type="EMBL" id="MSCL01000001">
    <property type="protein sequence ID" value="PQJ74191.1"/>
    <property type="molecule type" value="Genomic_DNA"/>
</dbReference>
<evidence type="ECO:0000313" key="3">
    <source>
        <dbReference type="Proteomes" id="UP000237608"/>
    </source>
</evidence>
<comment type="caution">
    <text evidence="2">The sequence shown here is derived from an EMBL/GenBank/DDBJ whole genome shotgun (WGS) entry which is preliminary data.</text>
</comment>
<reference evidence="2 3" key="1">
    <citation type="submission" date="2016-12" db="EMBL/GenBank/DDBJ databases">
        <title>Trade-off between light-utilization and light-protection in marine flavobacteria.</title>
        <authorList>
            <person name="Kumagai Y."/>
            <person name="Yoshizawa S."/>
            <person name="Kogure K."/>
            <person name="Iwasaki W."/>
        </authorList>
    </citation>
    <scope>NUCLEOTIDE SEQUENCE [LARGE SCALE GENOMIC DNA]</scope>
    <source>
        <strain evidence="2 3">KCTC 22729</strain>
    </source>
</reference>
<keyword evidence="1" id="KW-1277">Toxin-antitoxin system</keyword>
<protein>
    <recommendedName>
        <fullName evidence="4">Plasmid stabilization protein</fullName>
    </recommendedName>
</protein>
<evidence type="ECO:0008006" key="4">
    <source>
        <dbReference type="Google" id="ProtNLM"/>
    </source>
</evidence>
<evidence type="ECO:0000256" key="1">
    <source>
        <dbReference type="ARBA" id="ARBA00022649"/>
    </source>
</evidence>
<keyword evidence="3" id="KW-1185">Reference proteome</keyword>
<dbReference type="RefSeq" id="WP_105045339.1">
    <property type="nucleotide sequence ID" value="NZ_CP150662.1"/>
</dbReference>
<dbReference type="InterPro" id="IPR007712">
    <property type="entry name" value="RelE/ParE_toxin"/>
</dbReference>
<dbReference type="Gene3D" id="3.30.2310.20">
    <property type="entry name" value="RelE-like"/>
    <property type="match status" value="1"/>
</dbReference>
<evidence type="ECO:0000313" key="2">
    <source>
        <dbReference type="EMBL" id="PQJ74191.1"/>
    </source>
</evidence>
<proteinExistence type="predicted"/>
<accession>A0A2S7WA94</accession>
<dbReference type="InterPro" id="IPR035093">
    <property type="entry name" value="RelE/ParE_toxin_dom_sf"/>
</dbReference>
<dbReference type="Proteomes" id="UP000237608">
    <property type="component" value="Unassembled WGS sequence"/>
</dbReference>
<dbReference type="OrthoDB" id="1098070at2"/>
<sequence>MEINFTTSANISFEDEIDFIFRKWNLDEVEKFINLVDDFIINLSKNPYLGKKSNKRAIRVFVISKQTTIIYKVYEDLNKIDIIYFWNNKRNPKEMKKLTK</sequence>
<name>A0A2S7WA94_9FLAO</name>
<organism evidence="2 3">
    <name type="scientific">Polaribacter gangjinensis</name>
    <dbReference type="NCBI Taxonomy" id="574710"/>
    <lineage>
        <taxon>Bacteria</taxon>
        <taxon>Pseudomonadati</taxon>
        <taxon>Bacteroidota</taxon>
        <taxon>Flavobacteriia</taxon>
        <taxon>Flavobacteriales</taxon>
        <taxon>Flavobacteriaceae</taxon>
    </lineage>
</organism>
<dbReference type="AlphaFoldDB" id="A0A2S7WA94"/>
<dbReference type="Pfam" id="PF05016">
    <property type="entry name" value="ParE_toxin"/>
    <property type="match status" value="1"/>
</dbReference>
<gene>
    <name evidence="2" type="ORF">BTO13_02375</name>
</gene>